<evidence type="ECO:0000256" key="1">
    <source>
        <dbReference type="ARBA" id="ARBA00003535"/>
    </source>
</evidence>
<keyword evidence="4" id="KW-0288">FMN</keyword>
<gene>
    <name evidence="6" type="ORF">H9809_02280</name>
</gene>
<name>A0A9D2FP25_9FIRM</name>
<reference evidence="6" key="1">
    <citation type="journal article" date="2021" name="PeerJ">
        <title>Extensive microbial diversity within the chicken gut microbiome revealed by metagenomics and culture.</title>
        <authorList>
            <person name="Gilroy R."/>
            <person name="Ravi A."/>
            <person name="Getino M."/>
            <person name="Pursley I."/>
            <person name="Horton D.L."/>
            <person name="Alikhan N.F."/>
            <person name="Baker D."/>
            <person name="Gharbi K."/>
            <person name="Hall N."/>
            <person name="Watson M."/>
            <person name="Adriaenssens E.M."/>
            <person name="Foster-Nyarko E."/>
            <person name="Jarju S."/>
            <person name="Secka A."/>
            <person name="Antonio M."/>
            <person name="Oren A."/>
            <person name="Chaudhuri R.R."/>
            <person name="La Ragione R."/>
            <person name="Hildebrand F."/>
            <person name="Pallen M.J."/>
        </authorList>
    </citation>
    <scope>NUCLEOTIDE SEQUENCE</scope>
    <source>
        <strain evidence="6">1068</strain>
    </source>
</reference>
<dbReference type="Pfam" id="PF03060">
    <property type="entry name" value="NMO"/>
    <property type="match status" value="1"/>
</dbReference>
<keyword evidence="6" id="KW-0503">Monooxygenase</keyword>
<evidence type="ECO:0000256" key="3">
    <source>
        <dbReference type="ARBA" id="ARBA00022630"/>
    </source>
</evidence>
<dbReference type="InterPro" id="IPR013785">
    <property type="entry name" value="Aldolase_TIM"/>
</dbReference>
<comment type="caution">
    <text evidence="6">The sequence shown here is derived from an EMBL/GenBank/DDBJ whole genome shotgun (WGS) entry which is preliminary data.</text>
</comment>
<proteinExistence type="predicted"/>
<dbReference type="GO" id="GO:0018580">
    <property type="term" value="F:nitronate monooxygenase activity"/>
    <property type="evidence" value="ECO:0007669"/>
    <property type="project" value="InterPro"/>
</dbReference>
<evidence type="ECO:0000313" key="7">
    <source>
        <dbReference type="Proteomes" id="UP000824056"/>
    </source>
</evidence>
<evidence type="ECO:0000256" key="5">
    <source>
        <dbReference type="ARBA" id="ARBA00023002"/>
    </source>
</evidence>
<dbReference type="EMBL" id="DXBG01000051">
    <property type="protein sequence ID" value="HIZ64724.1"/>
    <property type="molecule type" value="Genomic_DNA"/>
</dbReference>
<dbReference type="PANTHER" id="PTHR32332:SF18">
    <property type="entry name" value="2-NITROPROPANE DIOXYGENASE"/>
    <property type="match status" value="1"/>
</dbReference>
<dbReference type="CDD" id="cd04730">
    <property type="entry name" value="NPD_like"/>
    <property type="match status" value="1"/>
</dbReference>
<protein>
    <recommendedName>
        <fullName evidence="2">Probable nitronate monooxygenase</fullName>
    </recommendedName>
</protein>
<organism evidence="6 7">
    <name type="scientific">Candidatus Blautia pullicola</name>
    <dbReference type="NCBI Taxonomy" id="2838498"/>
    <lineage>
        <taxon>Bacteria</taxon>
        <taxon>Bacillati</taxon>
        <taxon>Bacillota</taxon>
        <taxon>Clostridia</taxon>
        <taxon>Lachnospirales</taxon>
        <taxon>Lachnospiraceae</taxon>
        <taxon>Blautia</taxon>
    </lineage>
</organism>
<evidence type="ECO:0000256" key="4">
    <source>
        <dbReference type="ARBA" id="ARBA00022643"/>
    </source>
</evidence>
<dbReference type="InterPro" id="IPR004136">
    <property type="entry name" value="NMO"/>
</dbReference>
<reference evidence="6" key="2">
    <citation type="submission" date="2021-04" db="EMBL/GenBank/DDBJ databases">
        <authorList>
            <person name="Gilroy R."/>
        </authorList>
    </citation>
    <scope>NUCLEOTIDE SEQUENCE</scope>
    <source>
        <strain evidence="6">1068</strain>
    </source>
</reference>
<keyword evidence="5" id="KW-0560">Oxidoreductase</keyword>
<dbReference type="SUPFAM" id="SSF51412">
    <property type="entry name" value="Inosine monophosphate dehydrogenase (IMPDH)"/>
    <property type="match status" value="1"/>
</dbReference>
<evidence type="ECO:0000313" key="6">
    <source>
        <dbReference type="EMBL" id="HIZ64724.1"/>
    </source>
</evidence>
<keyword evidence="3" id="KW-0285">Flavoprotein</keyword>
<dbReference type="Gene3D" id="3.20.20.70">
    <property type="entry name" value="Aldolase class I"/>
    <property type="match status" value="1"/>
</dbReference>
<dbReference type="PANTHER" id="PTHR32332">
    <property type="entry name" value="2-NITROPROPANE DIOXYGENASE"/>
    <property type="match status" value="1"/>
</dbReference>
<dbReference type="Proteomes" id="UP000824056">
    <property type="component" value="Unassembled WGS sequence"/>
</dbReference>
<dbReference type="AlphaFoldDB" id="A0A9D2FP25"/>
<evidence type="ECO:0000256" key="2">
    <source>
        <dbReference type="ARBA" id="ARBA00013457"/>
    </source>
</evidence>
<accession>A0A9D2FP25</accession>
<comment type="function">
    <text evidence="1">Nitronate monooxygenase that uses molecular oxygen to catalyze the oxidative denitrification of alkyl nitronates. Acts on propionate 3-nitronate (P3N), the presumed physiological substrate. Probably functions in the detoxification of P3N, a metabolic poison produced by plants and fungi as a defense mechanism.</text>
</comment>
<sequence>MERSMGKGLKIGNLEARVPVIQGGMGVGISLSGLAGSVAANGGIGIISTAQIGWREPDFFKNPFEANYRAMKKELEKAREIAEGGIVGFNIMVATQRYEEYVKTAVEAGADVIISGAGLPVDLPAYVEGSETKIAPVVSSLKSFTVLARLWERKYKRYPDFVVIEGPKAGGHLGFSPEELENFTQDSYGQVITSIVEKVREYEKKADRSIPVIVAGGIFDKEDIKWAFSLGADGVQVATRFVTTWECDAAMAYKEAYIGAEKEDICIVKSPVGMPGRAIRNAFIQKTEKEKCKITHCYHCITTCNPKEIPYCITQALVNAAEGRLDEALLFCGENAYKCKKIEYVKDIMEEFAQVSGE</sequence>